<reference evidence="1" key="1">
    <citation type="journal article" date="2014" name="Int. J. Syst. Evol. Microbiol.">
        <title>Complete genome sequence of Corynebacterium casei LMG S-19264T (=DSM 44701T), isolated from a smear-ripened cheese.</title>
        <authorList>
            <consortium name="US DOE Joint Genome Institute (JGI-PGF)"/>
            <person name="Walter F."/>
            <person name="Albersmeier A."/>
            <person name="Kalinowski J."/>
            <person name="Ruckert C."/>
        </authorList>
    </citation>
    <scope>NUCLEOTIDE SEQUENCE</scope>
    <source>
        <strain evidence="1">CGMCC 1.3617</strain>
    </source>
</reference>
<evidence type="ECO:0000313" key="2">
    <source>
        <dbReference type="Proteomes" id="UP000661507"/>
    </source>
</evidence>
<reference evidence="1" key="2">
    <citation type="submission" date="2020-09" db="EMBL/GenBank/DDBJ databases">
        <authorList>
            <person name="Sun Q."/>
            <person name="Zhou Y."/>
        </authorList>
    </citation>
    <scope>NUCLEOTIDE SEQUENCE</scope>
    <source>
        <strain evidence="1">CGMCC 1.3617</strain>
    </source>
</reference>
<dbReference type="EMBL" id="BMKW01000007">
    <property type="protein sequence ID" value="GGJ20138.1"/>
    <property type="molecule type" value="Genomic_DNA"/>
</dbReference>
<organism evidence="1 2">
    <name type="scientific">Neoroseomonas lacus</name>
    <dbReference type="NCBI Taxonomy" id="287609"/>
    <lineage>
        <taxon>Bacteria</taxon>
        <taxon>Pseudomonadati</taxon>
        <taxon>Pseudomonadota</taxon>
        <taxon>Alphaproteobacteria</taxon>
        <taxon>Acetobacterales</taxon>
        <taxon>Acetobacteraceae</taxon>
        <taxon>Neoroseomonas</taxon>
    </lineage>
</organism>
<dbReference type="Proteomes" id="UP000661507">
    <property type="component" value="Unassembled WGS sequence"/>
</dbReference>
<comment type="caution">
    <text evidence="1">The sequence shown here is derived from an EMBL/GenBank/DDBJ whole genome shotgun (WGS) entry which is preliminary data.</text>
</comment>
<protein>
    <submittedName>
        <fullName evidence="1">Uncharacterized protein</fullName>
    </submittedName>
</protein>
<keyword evidence="2" id="KW-1185">Reference proteome</keyword>
<evidence type="ECO:0000313" key="1">
    <source>
        <dbReference type="EMBL" id="GGJ20138.1"/>
    </source>
</evidence>
<proteinExistence type="predicted"/>
<name>A0A917KQU1_9PROT</name>
<dbReference type="RefSeq" id="WP_188967840.1">
    <property type="nucleotide sequence ID" value="NZ_BMKW01000007.1"/>
</dbReference>
<accession>A0A917KQU1</accession>
<dbReference type="AlphaFoldDB" id="A0A917KQU1"/>
<sequence length="109" mass="12138">MVTSIADAGMRPYRAGTVPAKPVFTWQKIMRDEREERITGLWDTAGAIDDAAWLALLGASGWFPRRLLNLVCHLSQPRSRAVAGYYTLDATVNDPRLLTQMGAYGQLTR</sequence>
<gene>
    <name evidence="1" type="ORF">GCM10011320_29320</name>
</gene>